<reference evidence="2" key="1">
    <citation type="journal article" date="2023" name="Nat. Plants">
        <title>Single-cell RNA sequencing provides a high-resolution roadmap for understanding the multicellular compartmentation of specialized metabolism.</title>
        <authorList>
            <person name="Sun S."/>
            <person name="Shen X."/>
            <person name="Li Y."/>
            <person name="Li Y."/>
            <person name="Wang S."/>
            <person name="Li R."/>
            <person name="Zhang H."/>
            <person name="Shen G."/>
            <person name="Guo B."/>
            <person name="Wei J."/>
            <person name="Xu J."/>
            <person name="St-Pierre B."/>
            <person name="Chen S."/>
            <person name="Sun C."/>
        </authorList>
    </citation>
    <scope>NUCLEOTIDE SEQUENCE [LARGE SCALE GENOMIC DNA]</scope>
</reference>
<sequence length="107" mass="11637">MAEGPRMEEEQEKKKFVVPDLCLQTVKNTRRVITSTPSSPVAASKTPKPNCLCSPTTHVGSFRCRYHRTSGLNRNSMSVGSKLSELAQKPAAVGTLRAQYSSGVQLS</sequence>
<dbReference type="Proteomes" id="UP001060085">
    <property type="component" value="Linkage Group LG01"/>
</dbReference>
<dbReference type="EMBL" id="CM044701">
    <property type="protein sequence ID" value="KAI5682980.1"/>
    <property type="molecule type" value="Genomic_DNA"/>
</dbReference>
<evidence type="ECO:0000313" key="2">
    <source>
        <dbReference type="Proteomes" id="UP001060085"/>
    </source>
</evidence>
<protein>
    <submittedName>
        <fullName evidence="1">Uncharacterized protein</fullName>
    </submittedName>
</protein>
<evidence type="ECO:0000313" key="1">
    <source>
        <dbReference type="EMBL" id="KAI5682980.1"/>
    </source>
</evidence>
<organism evidence="1 2">
    <name type="scientific">Catharanthus roseus</name>
    <name type="common">Madagascar periwinkle</name>
    <name type="synonym">Vinca rosea</name>
    <dbReference type="NCBI Taxonomy" id="4058"/>
    <lineage>
        <taxon>Eukaryota</taxon>
        <taxon>Viridiplantae</taxon>
        <taxon>Streptophyta</taxon>
        <taxon>Embryophyta</taxon>
        <taxon>Tracheophyta</taxon>
        <taxon>Spermatophyta</taxon>
        <taxon>Magnoliopsida</taxon>
        <taxon>eudicotyledons</taxon>
        <taxon>Gunneridae</taxon>
        <taxon>Pentapetalae</taxon>
        <taxon>asterids</taxon>
        <taxon>lamiids</taxon>
        <taxon>Gentianales</taxon>
        <taxon>Apocynaceae</taxon>
        <taxon>Rauvolfioideae</taxon>
        <taxon>Vinceae</taxon>
        <taxon>Catharanthinae</taxon>
        <taxon>Catharanthus</taxon>
    </lineage>
</organism>
<gene>
    <name evidence="1" type="ORF">M9H77_04208</name>
</gene>
<name>A0ACC0CDL7_CATRO</name>
<comment type="caution">
    <text evidence="1">The sequence shown here is derived from an EMBL/GenBank/DDBJ whole genome shotgun (WGS) entry which is preliminary data.</text>
</comment>
<accession>A0ACC0CDL7</accession>
<proteinExistence type="predicted"/>
<keyword evidence="2" id="KW-1185">Reference proteome</keyword>